<sequence length="472" mass="51340">MAKDPQPPAEPTVTFWGAARTVTGSMHQLTTAGKTILLDCGLFQGKRSESHLRNRDFPFRTRDIDAVVLSHAHVDHCGNLPNLVRRGFAGPIYCTPATRALAAVMLGDAAKIQEEDANYLNQKRARHEPKVTPLFDARDVFRTLTKMQAVRYGEPFTLSKGIEVTFADAGHLLGSATVHLRLDGPSGVRRLTFTGDVGRPGLPILRDPEPIPACDLLISESTYGGHTHEPVDETADKLGEVVRRTIARGGRVVIPAFAVGRTQTVVYFLHQLISSGKLPPIPVFVDSPMANRATEVFRAHTECFDEETLALLATEPDLFGEKHVRYVETVNESVKLNRREGPCVVISASGMCEAGRILHHLKHGLSDPRNTILIAGFQAADTLGRRLVEKRPEVRVLGRPCPVKAEVVVLNGLSSHADHSDMLRMLGPLAGSTARVRLVHGEPERAAKLAEGLTGIGFADVGIPDRGETVLV</sequence>
<dbReference type="Proteomes" id="UP000676565">
    <property type="component" value="Unassembled WGS sequence"/>
</dbReference>
<evidence type="ECO:0000313" key="5">
    <source>
        <dbReference type="Proteomes" id="UP000676565"/>
    </source>
</evidence>
<evidence type="ECO:0000259" key="2">
    <source>
        <dbReference type="SMART" id="SM00849"/>
    </source>
</evidence>
<comment type="caution">
    <text evidence="4">The sequence shown here is derived from an EMBL/GenBank/DDBJ whole genome shotgun (WGS) entry which is preliminary data.</text>
</comment>
<feature type="domain" description="Metallo-beta-lactamase" evidence="2">
    <location>
        <begin position="23"/>
        <end position="226"/>
    </location>
</feature>
<evidence type="ECO:0000256" key="1">
    <source>
        <dbReference type="ARBA" id="ARBA00022801"/>
    </source>
</evidence>
<gene>
    <name evidence="4" type="ORF">J8F10_22785</name>
</gene>
<reference evidence="4 5" key="1">
    <citation type="submission" date="2021-04" db="EMBL/GenBank/DDBJ databases">
        <authorList>
            <person name="Ivanova A."/>
        </authorList>
    </citation>
    <scope>NUCLEOTIDE SEQUENCE [LARGE SCALE GENOMIC DNA]</scope>
    <source>
        <strain evidence="4 5">G18</strain>
    </source>
</reference>
<evidence type="ECO:0000259" key="3">
    <source>
        <dbReference type="SMART" id="SM01027"/>
    </source>
</evidence>
<keyword evidence="5" id="KW-1185">Reference proteome</keyword>
<keyword evidence="1" id="KW-0378">Hydrolase</keyword>
<accession>A0ABS5BWQ0</accession>
<protein>
    <submittedName>
        <fullName evidence="4">MBL fold metallo-hydrolase</fullName>
    </submittedName>
</protein>
<dbReference type="CDD" id="cd16295">
    <property type="entry name" value="TTHA0252-CPSF-like_MBL-fold"/>
    <property type="match status" value="1"/>
</dbReference>
<proteinExistence type="predicted"/>
<name>A0ABS5BWQ0_9BACT</name>
<dbReference type="PANTHER" id="PTHR11203">
    <property type="entry name" value="CLEAVAGE AND POLYADENYLATION SPECIFICITY FACTOR FAMILY MEMBER"/>
    <property type="match status" value="1"/>
</dbReference>
<dbReference type="InterPro" id="IPR001279">
    <property type="entry name" value="Metallo-B-lactamas"/>
</dbReference>
<dbReference type="Gene3D" id="3.60.15.10">
    <property type="entry name" value="Ribonuclease Z/Hydroxyacylglutathione hydrolase-like"/>
    <property type="match status" value="1"/>
</dbReference>
<feature type="domain" description="Beta-Casp" evidence="3">
    <location>
        <begin position="262"/>
        <end position="387"/>
    </location>
</feature>
<organism evidence="4 5">
    <name type="scientific">Gemmata palustris</name>
    <dbReference type="NCBI Taxonomy" id="2822762"/>
    <lineage>
        <taxon>Bacteria</taxon>
        <taxon>Pseudomonadati</taxon>
        <taxon>Planctomycetota</taxon>
        <taxon>Planctomycetia</taxon>
        <taxon>Gemmatales</taxon>
        <taxon>Gemmataceae</taxon>
        <taxon>Gemmata</taxon>
    </lineage>
</organism>
<dbReference type="Pfam" id="PF10996">
    <property type="entry name" value="Beta-Casp"/>
    <property type="match status" value="1"/>
</dbReference>
<dbReference type="InterPro" id="IPR036866">
    <property type="entry name" value="RibonucZ/Hydroxyglut_hydro"/>
</dbReference>
<evidence type="ECO:0000313" key="4">
    <source>
        <dbReference type="EMBL" id="MBP3958088.1"/>
    </source>
</evidence>
<dbReference type="InterPro" id="IPR011108">
    <property type="entry name" value="RMMBL"/>
</dbReference>
<dbReference type="SMART" id="SM00849">
    <property type="entry name" value="Lactamase_B"/>
    <property type="match status" value="1"/>
</dbReference>
<dbReference type="InterPro" id="IPR022712">
    <property type="entry name" value="Beta_Casp"/>
</dbReference>
<dbReference type="SMART" id="SM01027">
    <property type="entry name" value="Beta-Casp"/>
    <property type="match status" value="1"/>
</dbReference>
<dbReference type="InterPro" id="IPR050698">
    <property type="entry name" value="MBL"/>
</dbReference>
<dbReference type="Gene3D" id="3.40.50.10890">
    <property type="match status" value="1"/>
</dbReference>
<dbReference type="EMBL" id="JAGKQQ010000001">
    <property type="protein sequence ID" value="MBP3958088.1"/>
    <property type="molecule type" value="Genomic_DNA"/>
</dbReference>
<dbReference type="SUPFAM" id="SSF56281">
    <property type="entry name" value="Metallo-hydrolase/oxidoreductase"/>
    <property type="match status" value="1"/>
</dbReference>
<dbReference type="Pfam" id="PF00753">
    <property type="entry name" value="Lactamase_B"/>
    <property type="match status" value="1"/>
</dbReference>
<dbReference type="PANTHER" id="PTHR11203:SF37">
    <property type="entry name" value="INTEGRATOR COMPLEX SUBUNIT 11"/>
    <property type="match status" value="1"/>
</dbReference>
<dbReference type="Pfam" id="PF07521">
    <property type="entry name" value="RMMBL"/>
    <property type="match status" value="1"/>
</dbReference>
<dbReference type="RefSeq" id="WP_210657757.1">
    <property type="nucleotide sequence ID" value="NZ_JAGKQQ010000001.1"/>
</dbReference>